<dbReference type="SUPFAM" id="SSF89372">
    <property type="entry name" value="Fucose-specific lectin"/>
    <property type="match status" value="1"/>
</dbReference>
<dbReference type="InterPro" id="IPR004843">
    <property type="entry name" value="Calcineurin-like_PHP"/>
</dbReference>
<dbReference type="RefSeq" id="WP_010850481.1">
    <property type="nucleotide sequence ID" value="NZ_HF570956.1"/>
</dbReference>
<dbReference type="Pfam" id="PF00149">
    <property type="entry name" value="Metallophos"/>
    <property type="match status" value="1"/>
</dbReference>
<dbReference type="EMBL" id="CAIZ01000133">
    <property type="protein sequence ID" value="CCH70638.1"/>
    <property type="molecule type" value="Genomic_DNA"/>
</dbReference>
<dbReference type="HOGENOM" id="CLU_291009_0_0_11"/>
<comment type="caution">
    <text evidence="3">The sequence shown here is derived from an EMBL/GenBank/DDBJ whole genome shotgun (WGS) entry which is preliminary data.</text>
</comment>
<dbReference type="Gene3D" id="2.120.10.70">
    <property type="entry name" value="Fucose-specific lectin"/>
    <property type="match status" value="2"/>
</dbReference>
<evidence type="ECO:0000313" key="4">
    <source>
        <dbReference type="Proteomes" id="UP000013167"/>
    </source>
</evidence>
<accession>N0E113</accession>
<evidence type="ECO:0000313" key="3">
    <source>
        <dbReference type="EMBL" id="CCH70638.1"/>
    </source>
</evidence>
<dbReference type="STRING" id="1193181.BN10_620019"/>
<dbReference type="AlphaFoldDB" id="N0E113"/>
<keyword evidence="4" id="KW-1185">Reference proteome</keyword>
<organism evidence="3 4">
    <name type="scientific">Phycicoccus elongatus Lp2</name>
    <dbReference type="NCBI Taxonomy" id="1193181"/>
    <lineage>
        <taxon>Bacteria</taxon>
        <taxon>Bacillati</taxon>
        <taxon>Actinomycetota</taxon>
        <taxon>Actinomycetes</taxon>
        <taxon>Micrococcales</taxon>
        <taxon>Intrasporangiaceae</taxon>
        <taxon>Phycicoccus</taxon>
    </lineage>
</organism>
<sequence length="1050" mass="113042">MDTLDTVHLPIGPTALSASGLLGPDSEIIASFTWPGLGRPHFPPRAPSDPPTVLPSAIRVPGPGTDPTAVRRALEGRIALWDNGDRSRIVPALLADPLADGDGWVIPLLASVEERRLYDVAIRGAHNWVTVAPHAIYYRSVWDTFGIAHISDLHVARRIDGFAAALARAGHEQANERLLNMNDQFRHVVKYANRLHDEGHLDLIVATGDLIDYQYERDDNRRGLGNVGFLRDLLLGRSTSNSCPAVEELRVPILLTPGNHDYRKNHYHLVFDVNEVRTDITRVRNFSNLGITEKEAAALGNELYFPGRSHVPNLGAGRAMAMIEVDHEMRAHREALCDIGPHVVELGPHRIVLIDSAHDVGIPSGTAGGAWELLKQWWGNGDEDTTTLIGGSPNCEGVSDEAYAVAVAALESAPAEGVVIAALHAPLVNLAGGQMPWFLRETTRPSQAAQAAWWVARHSGGDPDVRRTHPRWFGREGDPEPGFLCRGSSGDLLDEGVSRGRTEDLISAFAGIGTSRRADLVLAGHTHHHNEISIRAEEGEPVFHLDHYTGNPRAAYPNDTVIADEIGKRADGRLDLPTHKVYVEIDDLAVASASPWPMPGPARHRQVVFVPPYADTLDQATDPRAWWDKHKPLQLQTGAVGLWENQEVSFSGFRLIRLRDNVIERIDFVSRIRLDESGWSASLAEVTAPLPPRSHRLVPRSDRVAHPPATGTPTTLVAQGGVSTSIVHPTADGSLVELWQTASGEGGGVLVGPPQTHAVGRPCGYLDSGGSQVVVFRTADDEIESTYLTGEGAAGHDRLSRSCRGPRAVGDPSGYLNGAMTHVVYRSEGGHLELLWWTDDAVTHTRISGYCDEPTAAGDPFGYVGAGGQNVVLYRGVDGHVHSLYWSDGPTGHDNLSGASGGPETAGEPVGIHLPHLNAHNVLYRGVDGSLRLIWWVGAEPAQSVDLCAAAGAPAAVCDGDLWFCPSDGTLHVAYVGKGGSLHEIAWSPGGPQTWTDLTRVALAPPARRDRPSGFCVPGAATRRVVYAAADGRVHEIRWGEGGAEPGGRP</sequence>
<protein>
    <recommendedName>
        <fullName evidence="2">Calcineurin-like phosphoesterase domain-containing protein</fullName>
    </recommendedName>
</protein>
<evidence type="ECO:0000256" key="1">
    <source>
        <dbReference type="SAM" id="MobiDB-lite"/>
    </source>
</evidence>
<dbReference type="GO" id="GO:0016787">
    <property type="term" value="F:hydrolase activity"/>
    <property type="evidence" value="ECO:0007669"/>
    <property type="project" value="InterPro"/>
</dbReference>
<feature type="domain" description="Calcineurin-like phosphoesterase" evidence="2">
    <location>
        <begin position="147"/>
        <end position="269"/>
    </location>
</feature>
<proteinExistence type="predicted"/>
<dbReference type="Gene3D" id="3.60.21.10">
    <property type="match status" value="1"/>
</dbReference>
<dbReference type="SUPFAM" id="SSF56300">
    <property type="entry name" value="Metallo-dependent phosphatases"/>
    <property type="match status" value="1"/>
</dbReference>
<evidence type="ECO:0000259" key="2">
    <source>
        <dbReference type="Pfam" id="PF00149"/>
    </source>
</evidence>
<name>N0E113_9MICO</name>
<dbReference type="eggNOG" id="ENOG5034192">
    <property type="taxonomic scope" value="Bacteria"/>
</dbReference>
<reference evidence="3 4" key="1">
    <citation type="journal article" date="2013" name="ISME J.">
        <title>A metabolic model for members of the genus Tetrasphaera involved in enhanced biological phosphorus removal.</title>
        <authorList>
            <person name="Kristiansen R."/>
            <person name="Nguyen H.T.T."/>
            <person name="Saunders A.M."/>
            <person name="Nielsen J.L."/>
            <person name="Wimmer R."/>
            <person name="Le V.Q."/>
            <person name="McIlroy S.J."/>
            <person name="Petrovski S."/>
            <person name="Seviour R.J."/>
            <person name="Calteau A."/>
            <person name="Nielsen K.L."/>
            <person name="Nielsen P.H."/>
        </authorList>
    </citation>
    <scope>NUCLEOTIDE SEQUENCE [LARGE SCALE GENOMIC DNA]</scope>
    <source>
        <strain evidence="3 4">Lp2</strain>
    </source>
</reference>
<gene>
    <name evidence="3" type="ORF">BN10_620019</name>
</gene>
<dbReference type="Proteomes" id="UP000013167">
    <property type="component" value="Unassembled WGS sequence"/>
</dbReference>
<feature type="region of interest" description="Disordered" evidence="1">
    <location>
        <begin position="693"/>
        <end position="717"/>
    </location>
</feature>
<dbReference type="OrthoDB" id="9798386at2"/>
<dbReference type="InterPro" id="IPR029052">
    <property type="entry name" value="Metallo-depent_PP-like"/>
</dbReference>